<keyword evidence="1" id="KW-0863">Zinc-finger</keyword>
<dbReference type="Gene3D" id="3.30.40.10">
    <property type="entry name" value="Zinc/RING finger domain, C3HC4 (zinc finger)"/>
    <property type="match status" value="1"/>
</dbReference>
<dbReference type="InterPro" id="IPR001841">
    <property type="entry name" value="Znf_RING"/>
</dbReference>
<dbReference type="SUPFAM" id="SSF57850">
    <property type="entry name" value="RING/U-box"/>
    <property type="match status" value="1"/>
</dbReference>
<proteinExistence type="predicted"/>
<evidence type="ECO:0000313" key="5">
    <source>
        <dbReference type="Proteomes" id="UP001189429"/>
    </source>
</evidence>
<keyword evidence="1" id="KW-0479">Metal-binding</keyword>
<evidence type="ECO:0000259" key="3">
    <source>
        <dbReference type="PROSITE" id="PS50089"/>
    </source>
</evidence>
<reference evidence="4" key="1">
    <citation type="submission" date="2023-10" db="EMBL/GenBank/DDBJ databases">
        <authorList>
            <person name="Chen Y."/>
            <person name="Shah S."/>
            <person name="Dougan E. K."/>
            <person name="Thang M."/>
            <person name="Chan C."/>
        </authorList>
    </citation>
    <scope>NUCLEOTIDE SEQUENCE [LARGE SCALE GENOMIC DNA]</scope>
</reference>
<evidence type="ECO:0000256" key="2">
    <source>
        <dbReference type="SAM" id="MobiDB-lite"/>
    </source>
</evidence>
<dbReference type="Pfam" id="PF13920">
    <property type="entry name" value="zf-C3HC4_3"/>
    <property type="match status" value="1"/>
</dbReference>
<sequence>MRQVRELRSQLAQIPTEPPSRPAAEGPPAGGGGSAAETDPGYTSDGGAGEVCPICQNDIVVRVAFRPCGHTACRDCVGRVVEINQRCHICRASIEGVQPVYI</sequence>
<name>A0ABN9T3L1_9DINO</name>
<accession>A0ABN9T3L1</accession>
<keyword evidence="1" id="KW-0862">Zinc</keyword>
<dbReference type="SMART" id="SM00184">
    <property type="entry name" value="RING"/>
    <property type="match status" value="1"/>
</dbReference>
<evidence type="ECO:0000256" key="1">
    <source>
        <dbReference type="PROSITE-ProRule" id="PRU00175"/>
    </source>
</evidence>
<protein>
    <recommendedName>
        <fullName evidence="3">RING-type domain-containing protein</fullName>
    </recommendedName>
</protein>
<dbReference type="EMBL" id="CAUYUJ010014304">
    <property type="protein sequence ID" value="CAK0839558.1"/>
    <property type="molecule type" value="Genomic_DNA"/>
</dbReference>
<keyword evidence="5" id="KW-1185">Reference proteome</keyword>
<dbReference type="Proteomes" id="UP001189429">
    <property type="component" value="Unassembled WGS sequence"/>
</dbReference>
<dbReference type="InterPro" id="IPR013083">
    <property type="entry name" value="Znf_RING/FYVE/PHD"/>
</dbReference>
<dbReference type="PROSITE" id="PS50089">
    <property type="entry name" value="ZF_RING_2"/>
    <property type="match status" value="1"/>
</dbReference>
<organism evidence="4 5">
    <name type="scientific">Prorocentrum cordatum</name>
    <dbReference type="NCBI Taxonomy" id="2364126"/>
    <lineage>
        <taxon>Eukaryota</taxon>
        <taxon>Sar</taxon>
        <taxon>Alveolata</taxon>
        <taxon>Dinophyceae</taxon>
        <taxon>Prorocentrales</taxon>
        <taxon>Prorocentraceae</taxon>
        <taxon>Prorocentrum</taxon>
    </lineage>
</organism>
<gene>
    <name evidence="4" type="ORF">PCOR1329_LOCUS35211</name>
</gene>
<feature type="region of interest" description="Disordered" evidence="2">
    <location>
        <begin position="1"/>
        <end position="43"/>
    </location>
</feature>
<evidence type="ECO:0000313" key="4">
    <source>
        <dbReference type="EMBL" id="CAK0839558.1"/>
    </source>
</evidence>
<comment type="caution">
    <text evidence="4">The sequence shown here is derived from an EMBL/GenBank/DDBJ whole genome shotgun (WGS) entry which is preliminary data.</text>
</comment>
<feature type="domain" description="RING-type" evidence="3">
    <location>
        <begin position="52"/>
        <end position="91"/>
    </location>
</feature>